<feature type="signal peptide" evidence="2">
    <location>
        <begin position="1"/>
        <end position="22"/>
    </location>
</feature>
<proteinExistence type="predicted"/>
<dbReference type="GO" id="GO:0016788">
    <property type="term" value="F:hydrolase activity, acting on ester bonds"/>
    <property type="evidence" value="ECO:0007669"/>
    <property type="project" value="InterPro"/>
</dbReference>
<dbReference type="AlphaFoldDB" id="A0A8H6YT55"/>
<dbReference type="InterPro" id="IPR017850">
    <property type="entry name" value="Alkaline_phosphatase_core_sf"/>
</dbReference>
<dbReference type="PANTHER" id="PTHR31956:SF8">
    <property type="entry name" value="ACID PHOSPHATASE PHOA (AFU_ORTHOLOGUE AFUA_1G03570)"/>
    <property type="match status" value="1"/>
</dbReference>
<dbReference type="Pfam" id="PF04185">
    <property type="entry name" value="Phosphoesterase"/>
    <property type="match status" value="1"/>
</dbReference>
<keyword evidence="2" id="KW-0732">Signal</keyword>
<reference evidence="3" key="1">
    <citation type="submission" date="2020-05" db="EMBL/GenBank/DDBJ databases">
        <title>Mycena genomes resolve the evolution of fungal bioluminescence.</title>
        <authorList>
            <person name="Tsai I.J."/>
        </authorList>
    </citation>
    <scope>NUCLEOTIDE SEQUENCE</scope>
    <source>
        <strain evidence="3">160909Yilan</strain>
    </source>
</reference>
<keyword evidence="4" id="KW-1185">Reference proteome</keyword>
<evidence type="ECO:0000256" key="1">
    <source>
        <dbReference type="ARBA" id="ARBA00022801"/>
    </source>
</evidence>
<sequence>MAPATLLSAVLLAASSVRLASAATAQVFAPPSRSPLVQTSNYTSFSNTTLNDRKVVKGRVFDRIIQVWLENTDFATAATTPIFESLAEQGILFTDFNSLTHPSEPNYIAAAGGDFFGAADDNMYHIPSNITTIVDLLEDKGYFMGDIPGEHARKQFLRFRVRVSLFSAPNYASPASGTYPYYMRKHNPLIIFDAISQNPARMHRIRTFNDFANDVVNGSLPQWIFVTPNMVNDAHDTTIDFAASFLEYWLVPLLTDPRVNGENTLILLTFDENENHAIQNTIWTVAMGTAVPLNLRGTTDDTLYTHYSTLSTVQANWGLKSLGRQDTNASVSNVFSFVAEKTGYRNVKVPASEVPQFNLTAVASGPLTSFLFQPFTAPNLKARGAGYGGVLTLKGLNEKLTADKLPPPANLAAQNLSTPWQMSPETASGKTIIPCTDTQCP</sequence>
<feature type="chain" id="PRO_5034463202" evidence="2">
    <location>
        <begin position="23"/>
        <end position="441"/>
    </location>
</feature>
<dbReference type="SUPFAM" id="SSF53649">
    <property type="entry name" value="Alkaline phosphatase-like"/>
    <property type="match status" value="1"/>
</dbReference>
<keyword evidence="1" id="KW-0378">Hydrolase</keyword>
<dbReference type="GO" id="GO:0009395">
    <property type="term" value="P:phospholipid catabolic process"/>
    <property type="evidence" value="ECO:0007669"/>
    <property type="project" value="TreeGrafter"/>
</dbReference>
<evidence type="ECO:0000313" key="3">
    <source>
        <dbReference type="EMBL" id="KAF7364351.1"/>
    </source>
</evidence>
<accession>A0A8H6YT55</accession>
<dbReference type="InterPro" id="IPR007312">
    <property type="entry name" value="Phosphoesterase"/>
</dbReference>
<evidence type="ECO:0000313" key="4">
    <source>
        <dbReference type="Proteomes" id="UP000623467"/>
    </source>
</evidence>
<dbReference type="OrthoDB" id="5135119at2759"/>
<organism evidence="3 4">
    <name type="scientific">Mycena sanguinolenta</name>
    <dbReference type="NCBI Taxonomy" id="230812"/>
    <lineage>
        <taxon>Eukaryota</taxon>
        <taxon>Fungi</taxon>
        <taxon>Dikarya</taxon>
        <taxon>Basidiomycota</taxon>
        <taxon>Agaricomycotina</taxon>
        <taxon>Agaricomycetes</taxon>
        <taxon>Agaricomycetidae</taxon>
        <taxon>Agaricales</taxon>
        <taxon>Marasmiineae</taxon>
        <taxon>Mycenaceae</taxon>
        <taxon>Mycena</taxon>
    </lineage>
</organism>
<protein>
    <submittedName>
        <fullName evidence="3">Phosphoesterase-domain-containing protein</fullName>
    </submittedName>
</protein>
<dbReference type="PANTHER" id="PTHR31956">
    <property type="entry name" value="NON-SPECIFIC PHOSPHOLIPASE C4-RELATED"/>
    <property type="match status" value="1"/>
</dbReference>
<name>A0A8H6YT55_9AGAR</name>
<comment type="caution">
    <text evidence="3">The sequence shown here is derived from an EMBL/GenBank/DDBJ whole genome shotgun (WGS) entry which is preliminary data.</text>
</comment>
<dbReference type="EMBL" id="JACAZH010000007">
    <property type="protein sequence ID" value="KAF7364351.1"/>
    <property type="molecule type" value="Genomic_DNA"/>
</dbReference>
<evidence type="ECO:0000256" key="2">
    <source>
        <dbReference type="SAM" id="SignalP"/>
    </source>
</evidence>
<dbReference type="Gene3D" id="3.40.720.10">
    <property type="entry name" value="Alkaline Phosphatase, subunit A"/>
    <property type="match status" value="1"/>
</dbReference>
<dbReference type="Proteomes" id="UP000623467">
    <property type="component" value="Unassembled WGS sequence"/>
</dbReference>
<gene>
    <name evidence="3" type="ORF">MSAN_01095500</name>
</gene>